<proteinExistence type="predicted"/>
<feature type="compositionally biased region" description="Basic and acidic residues" evidence="1">
    <location>
        <begin position="79"/>
        <end position="88"/>
    </location>
</feature>
<feature type="compositionally biased region" description="Basic residues" evidence="1">
    <location>
        <begin position="63"/>
        <end position="75"/>
    </location>
</feature>
<evidence type="ECO:0000313" key="5">
    <source>
        <dbReference type="Proteomes" id="UP001208570"/>
    </source>
</evidence>
<keyword evidence="2" id="KW-1133">Transmembrane helix</keyword>
<dbReference type="GO" id="GO:0005615">
    <property type="term" value="C:extracellular space"/>
    <property type="evidence" value="ECO:0007669"/>
    <property type="project" value="TreeGrafter"/>
</dbReference>
<evidence type="ECO:0000259" key="3">
    <source>
        <dbReference type="PROSITE" id="PS51406"/>
    </source>
</evidence>
<dbReference type="Proteomes" id="UP001208570">
    <property type="component" value="Unassembled WGS sequence"/>
</dbReference>
<accession>A0AAD9MT08</accession>
<dbReference type="SMART" id="SM00186">
    <property type="entry name" value="FBG"/>
    <property type="match status" value="1"/>
</dbReference>
<evidence type="ECO:0000256" key="1">
    <source>
        <dbReference type="SAM" id="MobiDB-lite"/>
    </source>
</evidence>
<dbReference type="Gene3D" id="3.90.215.10">
    <property type="entry name" value="Gamma Fibrinogen, chain A, domain 1"/>
    <property type="match status" value="1"/>
</dbReference>
<dbReference type="InterPro" id="IPR014716">
    <property type="entry name" value="Fibrinogen_a/b/g_C_1"/>
</dbReference>
<comment type="caution">
    <text evidence="4">The sequence shown here is derived from an EMBL/GenBank/DDBJ whole genome shotgun (WGS) entry which is preliminary data.</text>
</comment>
<dbReference type="SUPFAM" id="SSF56496">
    <property type="entry name" value="Fibrinogen C-terminal domain-like"/>
    <property type="match status" value="1"/>
</dbReference>
<dbReference type="CDD" id="cd00087">
    <property type="entry name" value="FReD"/>
    <property type="match status" value="1"/>
</dbReference>
<dbReference type="AlphaFoldDB" id="A0AAD9MT08"/>
<dbReference type="InterPro" id="IPR050373">
    <property type="entry name" value="Fibrinogen_C-term_domain"/>
</dbReference>
<dbReference type="Pfam" id="PF00147">
    <property type="entry name" value="Fibrinogen_C"/>
    <property type="match status" value="1"/>
</dbReference>
<sequence length="482" mass="54805">MCSPNRRRKMDCHVEEATHPDNESNTSFVIFNPNNRQTPVENNISSLELVDITLPDRKSKLIHSFKTRESRRHGGQRSVRNDLHRSQEDDTECCPSLNADELANLSISSEVMKAPNSHSSPAAAVNELPKVIRDEPFRHERQRSKKLGSAARYYIPDDRKQRKSSWFLHGSDGMPPPYERHRQCSDRPMSYNKRMLTLILGHVTTIIIMMAVILLLVMAGLGFLAWKVMLFTGPNVLTRSGGGPGPNCHAAIPVSMDSSTAVDCYDLLLMGNRKSGVYQIQPNHNFNVTSVYCDMDTDGGGWTVLLRRMDNSENFLRRWNSYRNGFGKLGGEFWAGNELMHQMTSGKRNYNFRVDMTRFDGFSQYAEYSLFTLAPESDFYRLYVSGYSGTAGDSFTYHNACRFSTPEIDNDFSRDNCARTSGASWWFRGCHHVLLTGPYGSYPAVDKGRGISWRVPWATRVYLKFVEMKIRPNNKTSSSMCL</sequence>
<keyword evidence="2" id="KW-0812">Transmembrane</keyword>
<feature type="region of interest" description="Disordered" evidence="1">
    <location>
        <begin position="63"/>
        <end position="95"/>
    </location>
</feature>
<name>A0AAD9MT08_9ANNE</name>
<keyword evidence="2" id="KW-0472">Membrane</keyword>
<feature type="transmembrane region" description="Helical" evidence="2">
    <location>
        <begin position="196"/>
        <end position="226"/>
    </location>
</feature>
<dbReference type="PANTHER" id="PTHR19143">
    <property type="entry name" value="FIBRINOGEN/TENASCIN/ANGIOPOEITIN"/>
    <property type="match status" value="1"/>
</dbReference>
<feature type="compositionally biased region" description="Basic residues" evidence="1">
    <location>
        <begin position="1"/>
        <end position="10"/>
    </location>
</feature>
<protein>
    <recommendedName>
        <fullName evidence="3">Fibrinogen C-terminal domain-containing protein</fullName>
    </recommendedName>
</protein>
<keyword evidence="5" id="KW-1185">Reference proteome</keyword>
<gene>
    <name evidence="4" type="ORF">LSH36_765g01024</name>
</gene>
<evidence type="ECO:0000256" key="2">
    <source>
        <dbReference type="SAM" id="Phobius"/>
    </source>
</evidence>
<evidence type="ECO:0000313" key="4">
    <source>
        <dbReference type="EMBL" id="KAK2144355.1"/>
    </source>
</evidence>
<feature type="region of interest" description="Disordered" evidence="1">
    <location>
        <begin position="1"/>
        <end position="28"/>
    </location>
</feature>
<organism evidence="4 5">
    <name type="scientific">Paralvinella palmiformis</name>
    <dbReference type="NCBI Taxonomy" id="53620"/>
    <lineage>
        <taxon>Eukaryota</taxon>
        <taxon>Metazoa</taxon>
        <taxon>Spiralia</taxon>
        <taxon>Lophotrochozoa</taxon>
        <taxon>Annelida</taxon>
        <taxon>Polychaeta</taxon>
        <taxon>Sedentaria</taxon>
        <taxon>Canalipalpata</taxon>
        <taxon>Terebellida</taxon>
        <taxon>Terebelliformia</taxon>
        <taxon>Alvinellidae</taxon>
        <taxon>Paralvinella</taxon>
    </lineage>
</organism>
<dbReference type="NCBIfam" id="NF040941">
    <property type="entry name" value="GGGWT_bact"/>
    <property type="match status" value="1"/>
</dbReference>
<dbReference type="PROSITE" id="PS51406">
    <property type="entry name" value="FIBRINOGEN_C_2"/>
    <property type="match status" value="1"/>
</dbReference>
<feature type="compositionally biased region" description="Basic and acidic residues" evidence="1">
    <location>
        <begin position="11"/>
        <end position="22"/>
    </location>
</feature>
<dbReference type="EMBL" id="JAODUP010000765">
    <property type="protein sequence ID" value="KAK2144355.1"/>
    <property type="molecule type" value="Genomic_DNA"/>
</dbReference>
<reference evidence="4" key="1">
    <citation type="journal article" date="2023" name="Mol. Biol. Evol.">
        <title>Third-Generation Sequencing Reveals the Adaptive Role of the Epigenome in Three Deep-Sea Polychaetes.</title>
        <authorList>
            <person name="Perez M."/>
            <person name="Aroh O."/>
            <person name="Sun Y."/>
            <person name="Lan Y."/>
            <person name="Juniper S.K."/>
            <person name="Young C.R."/>
            <person name="Angers B."/>
            <person name="Qian P.Y."/>
        </authorList>
    </citation>
    <scope>NUCLEOTIDE SEQUENCE</scope>
    <source>
        <strain evidence="4">P08H-3</strain>
    </source>
</reference>
<feature type="domain" description="Fibrinogen C-terminal" evidence="3">
    <location>
        <begin position="255"/>
        <end position="474"/>
    </location>
</feature>
<dbReference type="InterPro" id="IPR036056">
    <property type="entry name" value="Fibrinogen-like_C"/>
</dbReference>
<dbReference type="InterPro" id="IPR002181">
    <property type="entry name" value="Fibrinogen_a/b/g_C_dom"/>
</dbReference>